<comment type="caution">
    <text evidence="2">The sequence shown here is derived from an EMBL/GenBank/DDBJ whole genome shotgun (WGS) entry which is preliminary data.</text>
</comment>
<feature type="compositionally biased region" description="Polar residues" evidence="1">
    <location>
        <begin position="68"/>
        <end position="84"/>
    </location>
</feature>
<evidence type="ECO:0000313" key="3">
    <source>
        <dbReference type="Proteomes" id="UP001375240"/>
    </source>
</evidence>
<feature type="region of interest" description="Disordered" evidence="1">
    <location>
        <begin position="53"/>
        <end position="95"/>
    </location>
</feature>
<dbReference type="EMBL" id="JAVHNQ010000009">
    <property type="protein sequence ID" value="KAK6339099.1"/>
    <property type="molecule type" value="Genomic_DNA"/>
</dbReference>
<protein>
    <submittedName>
        <fullName evidence="2">Uncharacterized protein</fullName>
    </submittedName>
</protein>
<sequence length="178" mass="19376">MCPFEQVSTANIKLYPAREARNTYIQNILQMAALVSRRTIAGIARPVRAFQTRHMHQSSIGSHPSILSKPSHSTSRSQSLSETGSHAGIYSSRPPVHRMKKFTPMQLTCNFQTTPSKANSPALLVMPQMAEPQVEDISNIPYINLTSTKGSRVLISTAHGDTTHITSPSGIAHAVDSA</sequence>
<gene>
    <name evidence="2" type="ORF">TWF696_009884</name>
</gene>
<dbReference type="Proteomes" id="UP001375240">
    <property type="component" value="Unassembled WGS sequence"/>
</dbReference>
<proteinExistence type="predicted"/>
<dbReference type="AlphaFoldDB" id="A0AAV9UCX0"/>
<evidence type="ECO:0000313" key="2">
    <source>
        <dbReference type="EMBL" id="KAK6339099.1"/>
    </source>
</evidence>
<name>A0AAV9UCX0_9PEZI</name>
<organism evidence="2 3">
    <name type="scientific">Orbilia brochopaga</name>
    <dbReference type="NCBI Taxonomy" id="3140254"/>
    <lineage>
        <taxon>Eukaryota</taxon>
        <taxon>Fungi</taxon>
        <taxon>Dikarya</taxon>
        <taxon>Ascomycota</taxon>
        <taxon>Pezizomycotina</taxon>
        <taxon>Orbiliomycetes</taxon>
        <taxon>Orbiliales</taxon>
        <taxon>Orbiliaceae</taxon>
        <taxon>Orbilia</taxon>
    </lineage>
</organism>
<accession>A0AAV9UCX0</accession>
<reference evidence="2 3" key="1">
    <citation type="submission" date="2019-10" db="EMBL/GenBank/DDBJ databases">
        <authorList>
            <person name="Palmer J.M."/>
        </authorList>
    </citation>
    <scope>NUCLEOTIDE SEQUENCE [LARGE SCALE GENOMIC DNA]</scope>
    <source>
        <strain evidence="2 3">TWF696</strain>
    </source>
</reference>
<keyword evidence="3" id="KW-1185">Reference proteome</keyword>
<evidence type="ECO:0000256" key="1">
    <source>
        <dbReference type="SAM" id="MobiDB-lite"/>
    </source>
</evidence>